<dbReference type="InterPro" id="IPR046527">
    <property type="entry name" value="PIR2-like_helical"/>
</dbReference>
<feature type="domain" description="DUF3615" evidence="1">
    <location>
        <begin position="498"/>
        <end position="598"/>
    </location>
</feature>
<dbReference type="Pfam" id="PF12274">
    <property type="entry name" value="DUF3615"/>
    <property type="match status" value="1"/>
</dbReference>
<dbReference type="Proteomes" id="UP000324897">
    <property type="component" value="Chromosome 1"/>
</dbReference>
<protein>
    <submittedName>
        <fullName evidence="3">Uncharacterized protein</fullName>
    </submittedName>
</protein>
<reference evidence="3 4" key="1">
    <citation type="journal article" date="2019" name="Sci. Rep.">
        <title>A high-quality genome of Eragrostis curvula grass provides insights into Poaceae evolution and supports new strategies to enhance forage quality.</title>
        <authorList>
            <person name="Carballo J."/>
            <person name="Santos B.A.C.M."/>
            <person name="Zappacosta D."/>
            <person name="Garbus I."/>
            <person name="Selva J.P."/>
            <person name="Gallo C.A."/>
            <person name="Diaz A."/>
            <person name="Albertini E."/>
            <person name="Caccamo M."/>
            <person name="Echenique V."/>
        </authorList>
    </citation>
    <scope>NUCLEOTIDE SEQUENCE [LARGE SCALE GENOMIC DNA]</scope>
    <source>
        <strain evidence="4">cv. Victoria</strain>
        <tissue evidence="3">Leaf</tissue>
    </source>
</reference>
<keyword evidence="4" id="KW-1185">Reference proteome</keyword>
<evidence type="ECO:0000313" key="4">
    <source>
        <dbReference type="Proteomes" id="UP000324897"/>
    </source>
</evidence>
<proteinExistence type="predicted"/>
<evidence type="ECO:0000313" key="3">
    <source>
        <dbReference type="EMBL" id="TVU32223.1"/>
    </source>
</evidence>
<evidence type="ECO:0000259" key="2">
    <source>
        <dbReference type="Pfam" id="PF20235"/>
    </source>
</evidence>
<evidence type="ECO:0000259" key="1">
    <source>
        <dbReference type="Pfam" id="PF12274"/>
    </source>
</evidence>
<dbReference type="EMBL" id="RWGY01000011">
    <property type="protein sequence ID" value="TVU32223.1"/>
    <property type="molecule type" value="Genomic_DNA"/>
</dbReference>
<accession>A0A5J9V874</accession>
<dbReference type="OrthoDB" id="592160at2759"/>
<dbReference type="PANTHER" id="PTHR33120:SF16">
    <property type="entry name" value="PIR2-LIKE HELICAL DOMAIN-CONTAINING PROTEIN"/>
    <property type="match status" value="1"/>
</dbReference>
<dbReference type="Gramene" id="TVU32223">
    <property type="protein sequence ID" value="TVU32223"/>
    <property type="gene ID" value="EJB05_23945"/>
</dbReference>
<feature type="domain" description="PIR2-like helical" evidence="2">
    <location>
        <begin position="23"/>
        <end position="159"/>
    </location>
</feature>
<sequence length="720" mass="81753">MAGRRRRRDGPEGTRRGKTWQLIYGHYKEALDALPLEHIPALAPRLVDAGVCFGFADPVTNIIANTVCVHDEDGEPVPICAKKRKREKMTEIKAFTEAAAREEVLSKIGDDKVQTIADRSLRGLVVFLTSYFRHLSNRDALRYLYLAQANLLVAVRLIELDRCYRRKDRFCICSYATKTALRCAALSARMPMVDSFVSSSFGLVPHLKLVIKTVAAEPRRCLSVRDVHYLSGLLKEPLELKKSDNPMSLAPIRIPQHDADASTKVLGVLTPSLRCVLLDRIHDLYLKAVSQLPMEDFRTRYHRGLLKAGYCYGPFNPVSNIIVNTIWYDTTFPASQGLEVDMICTMRHVESRSLSGLLAFLRASIPEVSEHEAMIYLLKNDLKVGKAIKMAAKQGHYKSGSDESSYKAAANASSHPKAEEYLEFAVQSLPTMMSDVRSLMQASQMISSRNILRLSRLLSPSSAEPLESPLKLTQDAGDMLSKYKKDFLTEQTITRGKVEAALQNYEETMGCCYELRIICGVNNCVGKQRKIRDPKRQYSHVNFWASLKNGGSPTLFFAQFNNDEGCENQSICCPVSDQSTCDVRCCYCESQGIRIVHPIQSYWEGGSEFEKVCCGEHQITNAKIVSRGKRIDNQVMGIFRQHYLYQDPLWDCGLTPHINRIAWHSTRTWEDLMRDAIDQKCNKFNEDHDRMLLQRYSMPRNNWMDRSHVSKRCMQAQVFP</sequence>
<dbReference type="InterPro" id="IPR022059">
    <property type="entry name" value="DUF3615"/>
</dbReference>
<feature type="domain" description="PIR2-like helical" evidence="2">
    <location>
        <begin position="279"/>
        <end position="391"/>
    </location>
</feature>
<dbReference type="Pfam" id="PF20235">
    <property type="entry name" value="PIR2-like_helical"/>
    <property type="match status" value="2"/>
</dbReference>
<organism evidence="3 4">
    <name type="scientific">Eragrostis curvula</name>
    <name type="common">weeping love grass</name>
    <dbReference type="NCBI Taxonomy" id="38414"/>
    <lineage>
        <taxon>Eukaryota</taxon>
        <taxon>Viridiplantae</taxon>
        <taxon>Streptophyta</taxon>
        <taxon>Embryophyta</taxon>
        <taxon>Tracheophyta</taxon>
        <taxon>Spermatophyta</taxon>
        <taxon>Magnoliopsida</taxon>
        <taxon>Liliopsida</taxon>
        <taxon>Poales</taxon>
        <taxon>Poaceae</taxon>
        <taxon>PACMAD clade</taxon>
        <taxon>Chloridoideae</taxon>
        <taxon>Eragrostideae</taxon>
        <taxon>Eragrostidinae</taxon>
        <taxon>Eragrostis</taxon>
    </lineage>
</organism>
<comment type="caution">
    <text evidence="3">The sequence shown here is derived from an EMBL/GenBank/DDBJ whole genome shotgun (WGS) entry which is preliminary data.</text>
</comment>
<dbReference type="AlphaFoldDB" id="A0A5J9V874"/>
<name>A0A5J9V874_9POAL</name>
<dbReference type="PANTHER" id="PTHR33120">
    <property type="entry name" value="EXPRESSED PROTEIN-RELATED"/>
    <property type="match status" value="1"/>
</dbReference>
<gene>
    <name evidence="3" type="ORF">EJB05_23945</name>
</gene>